<organism evidence="2 3">
    <name type="scientific">Acorus gramineus</name>
    <name type="common">Dwarf sweet flag</name>
    <dbReference type="NCBI Taxonomy" id="55184"/>
    <lineage>
        <taxon>Eukaryota</taxon>
        <taxon>Viridiplantae</taxon>
        <taxon>Streptophyta</taxon>
        <taxon>Embryophyta</taxon>
        <taxon>Tracheophyta</taxon>
        <taxon>Spermatophyta</taxon>
        <taxon>Magnoliopsida</taxon>
        <taxon>Liliopsida</taxon>
        <taxon>Acoraceae</taxon>
        <taxon>Acorus</taxon>
    </lineage>
</organism>
<reference evidence="2" key="1">
    <citation type="journal article" date="2023" name="Nat. Commun.">
        <title>Diploid and tetraploid genomes of Acorus and the evolution of monocots.</title>
        <authorList>
            <person name="Ma L."/>
            <person name="Liu K.W."/>
            <person name="Li Z."/>
            <person name="Hsiao Y.Y."/>
            <person name="Qi Y."/>
            <person name="Fu T."/>
            <person name="Tang G.D."/>
            <person name="Zhang D."/>
            <person name="Sun W.H."/>
            <person name="Liu D.K."/>
            <person name="Li Y."/>
            <person name="Chen G.Z."/>
            <person name="Liu X.D."/>
            <person name="Liao X.Y."/>
            <person name="Jiang Y.T."/>
            <person name="Yu X."/>
            <person name="Hao Y."/>
            <person name="Huang J."/>
            <person name="Zhao X.W."/>
            <person name="Ke S."/>
            <person name="Chen Y.Y."/>
            <person name="Wu W.L."/>
            <person name="Hsu J.L."/>
            <person name="Lin Y.F."/>
            <person name="Huang M.D."/>
            <person name="Li C.Y."/>
            <person name="Huang L."/>
            <person name="Wang Z.W."/>
            <person name="Zhao X."/>
            <person name="Zhong W.Y."/>
            <person name="Peng D.H."/>
            <person name="Ahmad S."/>
            <person name="Lan S."/>
            <person name="Zhang J.S."/>
            <person name="Tsai W.C."/>
            <person name="Van de Peer Y."/>
            <person name="Liu Z.J."/>
        </authorList>
    </citation>
    <scope>NUCLEOTIDE SEQUENCE</scope>
    <source>
        <strain evidence="2">SCP</strain>
    </source>
</reference>
<accession>A0AAV9ASD4</accession>
<evidence type="ECO:0000313" key="3">
    <source>
        <dbReference type="Proteomes" id="UP001179952"/>
    </source>
</evidence>
<dbReference type="EMBL" id="JAUJYN010000007">
    <property type="protein sequence ID" value="KAK1267284.1"/>
    <property type="molecule type" value="Genomic_DNA"/>
</dbReference>
<proteinExistence type="predicted"/>
<reference evidence="2" key="2">
    <citation type="submission" date="2023-06" db="EMBL/GenBank/DDBJ databases">
        <authorList>
            <person name="Ma L."/>
            <person name="Liu K.-W."/>
            <person name="Li Z."/>
            <person name="Hsiao Y.-Y."/>
            <person name="Qi Y."/>
            <person name="Fu T."/>
            <person name="Tang G."/>
            <person name="Zhang D."/>
            <person name="Sun W.-H."/>
            <person name="Liu D.-K."/>
            <person name="Li Y."/>
            <person name="Chen G.-Z."/>
            <person name="Liu X.-D."/>
            <person name="Liao X.-Y."/>
            <person name="Jiang Y.-T."/>
            <person name="Yu X."/>
            <person name="Hao Y."/>
            <person name="Huang J."/>
            <person name="Zhao X.-W."/>
            <person name="Ke S."/>
            <person name="Chen Y.-Y."/>
            <person name="Wu W.-L."/>
            <person name="Hsu J.-L."/>
            <person name="Lin Y.-F."/>
            <person name="Huang M.-D."/>
            <person name="Li C.-Y."/>
            <person name="Huang L."/>
            <person name="Wang Z.-W."/>
            <person name="Zhao X."/>
            <person name="Zhong W.-Y."/>
            <person name="Peng D.-H."/>
            <person name="Ahmad S."/>
            <person name="Lan S."/>
            <person name="Zhang J.-S."/>
            <person name="Tsai W.-C."/>
            <person name="Van De Peer Y."/>
            <person name="Liu Z.-J."/>
        </authorList>
    </citation>
    <scope>NUCLEOTIDE SEQUENCE</scope>
    <source>
        <strain evidence="2">SCP</strain>
        <tissue evidence="2">Leaves</tissue>
    </source>
</reference>
<sequence>MSLQSNYNPTMFFSSPHIPMEFMMDTGRIAKVEMDEDEVGGHDREMNLIGESSSSMSSYILTNTNNNKSD</sequence>
<evidence type="ECO:0000256" key="1">
    <source>
        <dbReference type="SAM" id="MobiDB-lite"/>
    </source>
</evidence>
<dbReference type="AlphaFoldDB" id="A0AAV9ASD4"/>
<name>A0AAV9ASD4_ACOGR</name>
<dbReference type="Proteomes" id="UP001179952">
    <property type="component" value="Unassembled WGS sequence"/>
</dbReference>
<gene>
    <name evidence="2" type="ORF">QJS04_geneDACA000719</name>
</gene>
<evidence type="ECO:0000313" key="2">
    <source>
        <dbReference type="EMBL" id="KAK1267284.1"/>
    </source>
</evidence>
<keyword evidence="3" id="KW-1185">Reference proteome</keyword>
<feature type="compositionally biased region" description="Polar residues" evidence="1">
    <location>
        <begin position="59"/>
        <end position="70"/>
    </location>
</feature>
<protein>
    <submittedName>
        <fullName evidence="2">Uncharacterized protein</fullName>
    </submittedName>
</protein>
<comment type="caution">
    <text evidence="2">The sequence shown here is derived from an EMBL/GenBank/DDBJ whole genome shotgun (WGS) entry which is preliminary data.</text>
</comment>
<feature type="region of interest" description="Disordered" evidence="1">
    <location>
        <begin position="48"/>
        <end position="70"/>
    </location>
</feature>